<evidence type="ECO:0000313" key="1">
    <source>
        <dbReference type="EMBL" id="KOM45641.1"/>
    </source>
</evidence>
<organism evidence="1 2">
    <name type="scientific">Phaseolus angularis</name>
    <name type="common">Azuki bean</name>
    <name type="synonym">Vigna angularis</name>
    <dbReference type="NCBI Taxonomy" id="3914"/>
    <lineage>
        <taxon>Eukaryota</taxon>
        <taxon>Viridiplantae</taxon>
        <taxon>Streptophyta</taxon>
        <taxon>Embryophyta</taxon>
        <taxon>Tracheophyta</taxon>
        <taxon>Spermatophyta</taxon>
        <taxon>Magnoliopsida</taxon>
        <taxon>eudicotyledons</taxon>
        <taxon>Gunneridae</taxon>
        <taxon>Pentapetalae</taxon>
        <taxon>rosids</taxon>
        <taxon>fabids</taxon>
        <taxon>Fabales</taxon>
        <taxon>Fabaceae</taxon>
        <taxon>Papilionoideae</taxon>
        <taxon>50 kb inversion clade</taxon>
        <taxon>NPAAA clade</taxon>
        <taxon>indigoferoid/millettioid clade</taxon>
        <taxon>Phaseoleae</taxon>
        <taxon>Vigna</taxon>
    </lineage>
</organism>
<dbReference type="Proteomes" id="UP000053144">
    <property type="component" value="Chromosome 6"/>
</dbReference>
<reference evidence="2" key="1">
    <citation type="journal article" date="2015" name="Proc. Natl. Acad. Sci. U.S.A.">
        <title>Genome sequencing of adzuki bean (Vigna angularis) provides insight into high starch and low fat accumulation and domestication.</title>
        <authorList>
            <person name="Yang K."/>
            <person name="Tian Z."/>
            <person name="Chen C."/>
            <person name="Luo L."/>
            <person name="Zhao B."/>
            <person name="Wang Z."/>
            <person name="Yu L."/>
            <person name="Li Y."/>
            <person name="Sun Y."/>
            <person name="Li W."/>
            <person name="Chen Y."/>
            <person name="Li Y."/>
            <person name="Zhang Y."/>
            <person name="Ai D."/>
            <person name="Zhao J."/>
            <person name="Shang C."/>
            <person name="Ma Y."/>
            <person name="Wu B."/>
            <person name="Wang M."/>
            <person name="Gao L."/>
            <person name="Sun D."/>
            <person name="Zhang P."/>
            <person name="Guo F."/>
            <person name="Wang W."/>
            <person name="Li Y."/>
            <person name="Wang J."/>
            <person name="Varshney R.K."/>
            <person name="Wang J."/>
            <person name="Ling H.Q."/>
            <person name="Wan P."/>
        </authorList>
    </citation>
    <scope>NUCLEOTIDE SEQUENCE</scope>
    <source>
        <strain evidence="2">cv. Jingnong 6</strain>
    </source>
</reference>
<accession>A0A0L9USD7</accession>
<gene>
    <name evidence="1" type="ORF">LR48_Vigan06g094700</name>
</gene>
<protein>
    <submittedName>
        <fullName evidence="1">Uncharacterized protein</fullName>
    </submittedName>
</protein>
<sequence length="220" mass="24865">MRFHTSSECCWGRLAFEKKTLALRGRRAALVAPVRERFQRQPALSTVAGFIRGGGDSSQRSNGSPLSRADGFFRRSFFITVIPGYDSLSSSVTYVGQVTLSLSLRWGIGRAANDATLSNVDVSNVSHHKPHNPSKIELVLPEPEGSDYSTIKLKCKIQFGLGARKFRNLFLKVWTKVEGEGGSELLENYFLLRKHFYNLHHKDLPRVLKRWLKRTMVDVL</sequence>
<proteinExistence type="predicted"/>
<dbReference type="Gramene" id="KOM45641">
    <property type="protein sequence ID" value="KOM45641"/>
    <property type="gene ID" value="LR48_Vigan06g094700"/>
</dbReference>
<name>A0A0L9USD7_PHAAN</name>
<dbReference type="AlphaFoldDB" id="A0A0L9USD7"/>
<evidence type="ECO:0000313" key="2">
    <source>
        <dbReference type="Proteomes" id="UP000053144"/>
    </source>
</evidence>
<dbReference type="EMBL" id="CM003376">
    <property type="protein sequence ID" value="KOM45641.1"/>
    <property type="molecule type" value="Genomic_DNA"/>
</dbReference>
<dbReference type="STRING" id="3914.A0A0L9USD7"/>